<sequence length="101" mass="11295">MLNNLRKDGFEPDVYAYTSLITACASNGKYREAVVGKMGMPWNKIKVLFEGMKNAGILPDEYTYNTLITCCGRGSLYEEAAAVFEDMKLMGFVPDKVTYNT</sequence>
<dbReference type="Gene3D" id="1.25.40.10">
    <property type="entry name" value="Tetratricopeptide repeat domain"/>
    <property type="match status" value="1"/>
</dbReference>
<dbReference type="PROSITE" id="PS51375">
    <property type="entry name" value="PPR"/>
    <property type="match status" value="1"/>
</dbReference>
<evidence type="ECO:0008006" key="6">
    <source>
        <dbReference type="Google" id="ProtNLM"/>
    </source>
</evidence>
<proteinExistence type="inferred from homology"/>
<keyword evidence="2" id="KW-0677">Repeat</keyword>
<name>A0ABQ9BMC9_9ROSI</name>
<dbReference type="PANTHER" id="PTHR47447">
    <property type="entry name" value="OS03G0856100 PROTEIN"/>
    <property type="match status" value="1"/>
</dbReference>
<feature type="repeat" description="PPR" evidence="3">
    <location>
        <begin position="60"/>
        <end position="94"/>
    </location>
</feature>
<reference evidence="4" key="1">
    <citation type="submission" date="2022-10" db="EMBL/GenBank/DDBJ databases">
        <authorList>
            <person name="Hyden B.L."/>
            <person name="Feng K."/>
            <person name="Yates T."/>
            <person name="Jawdy S."/>
            <person name="Smart L.B."/>
            <person name="Muchero W."/>
        </authorList>
    </citation>
    <scope>NUCLEOTIDE SEQUENCE</scope>
    <source>
        <tissue evidence="4">Shoot tip</tissue>
    </source>
</reference>
<reference evidence="4" key="2">
    <citation type="journal article" date="2023" name="Int. J. Mol. Sci.">
        <title>De Novo Assembly and Annotation of 11 Diverse Shrub Willow (Salix) Genomes Reveals Novel Gene Organization in Sex-Linked Regions.</title>
        <authorList>
            <person name="Hyden B."/>
            <person name="Feng K."/>
            <person name="Yates T.B."/>
            <person name="Jawdy S."/>
            <person name="Cereghino C."/>
            <person name="Smart L.B."/>
            <person name="Muchero W."/>
        </authorList>
    </citation>
    <scope>NUCLEOTIDE SEQUENCE</scope>
    <source>
        <tissue evidence="4">Shoot tip</tissue>
    </source>
</reference>
<dbReference type="InterPro" id="IPR011990">
    <property type="entry name" value="TPR-like_helical_dom_sf"/>
</dbReference>
<organism evidence="4 5">
    <name type="scientific">Salix suchowensis</name>
    <dbReference type="NCBI Taxonomy" id="1278906"/>
    <lineage>
        <taxon>Eukaryota</taxon>
        <taxon>Viridiplantae</taxon>
        <taxon>Streptophyta</taxon>
        <taxon>Embryophyta</taxon>
        <taxon>Tracheophyta</taxon>
        <taxon>Spermatophyta</taxon>
        <taxon>Magnoliopsida</taxon>
        <taxon>eudicotyledons</taxon>
        <taxon>Gunneridae</taxon>
        <taxon>Pentapetalae</taxon>
        <taxon>rosids</taxon>
        <taxon>fabids</taxon>
        <taxon>Malpighiales</taxon>
        <taxon>Salicaceae</taxon>
        <taxon>Saliceae</taxon>
        <taxon>Salix</taxon>
    </lineage>
</organism>
<gene>
    <name evidence="4" type="ORF">OIU77_028751</name>
</gene>
<evidence type="ECO:0000313" key="5">
    <source>
        <dbReference type="Proteomes" id="UP001141253"/>
    </source>
</evidence>
<dbReference type="InterPro" id="IPR002885">
    <property type="entry name" value="PPR_rpt"/>
</dbReference>
<protein>
    <recommendedName>
        <fullName evidence="6">Pentatricopeptide repeat-containing protein</fullName>
    </recommendedName>
</protein>
<comment type="caution">
    <text evidence="4">The sequence shown here is derived from an EMBL/GenBank/DDBJ whole genome shotgun (WGS) entry which is preliminary data.</text>
</comment>
<dbReference type="Pfam" id="PF13812">
    <property type="entry name" value="PPR_3"/>
    <property type="match status" value="1"/>
</dbReference>
<comment type="similarity">
    <text evidence="1">Belongs to the PPR family. P subfamily.</text>
</comment>
<evidence type="ECO:0000313" key="4">
    <source>
        <dbReference type="EMBL" id="KAJ6385632.1"/>
    </source>
</evidence>
<accession>A0ABQ9BMC9</accession>
<dbReference type="Pfam" id="PF13041">
    <property type="entry name" value="PPR_2"/>
    <property type="match status" value="1"/>
</dbReference>
<dbReference type="EMBL" id="JAPFFI010000008">
    <property type="protein sequence ID" value="KAJ6385632.1"/>
    <property type="molecule type" value="Genomic_DNA"/>
</dbReference>
<dbReference type="PROSITE" id="PS51257">
    <property type="entry name" value="PROKAR_LIPOPROTEIN"/>
    <property type="match status" value="1"/>
</dbReference>
<dbReference type="Proteomes" id="UP001141253">
    <property type="component" value="Chromosome 9"/>
</dbReference>
<dbReference type="NCBIfam" id="TIGR00756">
    <property type="entry name" value="PPR"/>
    <property type="match status" value="1"/>
</dbReference>
<evidence type="ECO:0000256" key="3">
    <source>
        <dbReference type="PROSITE-ProRule" id="PRU00708"/>
    </source>
</evidence>
<evidence type="ECO:0000256" key="1">
    <source>
        <dbReference type="ARBA" id="ARBA00007626"/>
    </source>
</evidence>
<dbReference type="PANTHER" id="PTHR47447:SF17">
    <property type="entry name" value="OS12G0638900 PROTEIN"/>
    <property type="match status" value="1"/>
</dbReference>
<evidence type="ECO:0000256" key="2">
    <source>
        <dbReference type="ARBA" id="ARBA00022737"/>
    </source>
</evidence>
<keyword evidence="5" id="KW-1185">Reference proteome</keyword>